<feature type="coiled-coil region" evidence="1">
    <location>
        <begin position="728"/>
        <end position="848"/>
    </location>
</feature>
<evidence type="ECO:0000313" key="4">
    <source>
        <dbReference type="Proteomes" id="UP000073492"/>
    </source>
</evidence>
<name>A0A139GVD8_9PEZI</name>
<keyword evidence="1" id="KW-0175">Coiled coil</keyword>
<comment type="caution">
    <text evidence="3">The sequence shown here is derived from an EMBL/GenBank/DDBJ whole genome shotgun (WGS) entry which is preliminary data.</text>
</comment>
<feature type="region of interest" description="Disordered" evidence="2">
    <location>
        <begin position="1119"/>
        <end position="1165"/>
    </location>
</feature>
<feature type="region of interest" description="Disordered" evidence="2">
    <location>
        <begin position="935"/>
        <end position="1033"/>
    </location>
</feature>
<feature type="compositionally biased region" description="Acidic residues" evidence="2">
    <location>
        <begin position="691"/>
        <end position="701"/>
    </location>
</feature>
<evidence type="ECO:0000256" key="1">
    <source>
        <dbReference type="SAM" id="Coils"/>
    </source>
</evidence>
<dbReference type="EMBL" id="LFZO01001015">
    <property type="protein sequence ID" value="KXS94167.1"/>
    <property type="molecule type" value="Genomic_DNA"/>
</dbReference>
<gene>
    <name evidence="3" type="ORF">AC579_603</name>
</gene>
<dbReference type="OrthoDB" id="5421656at2759"/>
<sequence length="1182" mass="131267">MHLPRLNLALAQKSHNNPLHHADAPDFVLLLTIARCKMQASSHVDAHPPTDNFEYRHKQQRVLPLIEHCTLEAESINDQVGESKASTTQAAAARRSQRHFAFTTPSRPGHRLTLQTLPAIGRYRPQQNALRRGGPTINDSKLSEHVHAARASPFRKAPLTTNAQDAEDLDLEDAIGGLTSKIRRSSKAESAKHHADRETLKHQLQQALHRQGLLQGRLKVLEQENENLSAAMSEQTAKLLGHQSKTSRLKAFVDGLGNDLAVVRKDSFAQRQQTEQLISDIGQNRRDHNILLQQMSACSERSAQLKAEALEAFRETKEKLVVATVQSSNLEEQSREKDRLLSEEKRLRLQLQSRSIDADTSSETITKQIKTVADTILDKLFEIHATLECGNTNDDLVSMLGKIAAAIQALNSQQTSTVEEVTSVKGLVGCMSEILSSRDDDQDNVSGSESSLRAYLDETLKSLRAELSQHQQSAIQETANEVIIDGLKDDLETALSFEPRFKDAQKNEADLRKEIVILKEQVAAQSNLEIDRGEHTKLSDELKNAKAELQCHVEQIHELTTAKSKLEEQIKLMQQGNEAPELSATWTNAETQAAHQIDRIRAEMAKHAHELRTRGSAETDNEHKRLVQESARLARNVRILEDELASANVDLEKYRAERYNSNREMEELKRIVDTREAEVSGLEAAQRDSETAQDDLEESRDEVETQLAARYEKAEEALTKIAELPNPVEASRCEVNRAEHRESKLRAQVTGLQSQVRQAHEDAKEVEVMHHIELHNAKAAVEKTANNLRAKLSEATEELTKVRAENTGFIDQVRSSWQETAKTHEQTIRNLEADLIEAEEARDAALVENQKLVRGASPLRNATKTIQGPVVEESRELAEYTLSKKIWSAVVEVSQDAEVAATLRSSSPLTVATVYGKRVVDVPGAQEDHCLSAGLGVQHMDSPPSFAPFNSPRQTPEPDFSIHDNVVNQSNPDNAPSRSGQGEPQDKIGQHTSSKSMPPPNSSLKLVRPVSGSQQPGPLERMNKLPQHSLQTPKPRHIQNLKANPLSDPVSPNVMQSSSPEFITTVSSGRYLNQCQASGKKQDEAIVALGPARSTAKRKADSQIIDSYEHERKQRRAMADATSCPLSQPLGLDRPSGVKDLPSIPCSMRSSAGTTVRQTRAAKRLTTNEEKNARFARELVGR</sequence>
<keyword evidence="4" id="KW-1185">Reference proteome</keyword>
<dbReference type="Proteomes" id="UP000073492">
    <property type="component" value="Unassembled WGS sequence"/>
</dbReference>
<feature type="coiled-coil region" evidence="1">
    <location>
        <begin position="460"/>
        <end position="576"/>
    </location>
</feature>
<evidence type="ECO:0000256" key="2">
    <source>
        <dbReference type="SAM" id="MobiDB-lite"/>
    </source>
</evidence>
<reference evidence="3 4" key="1">
    <citation type="submission" date="2015-07" db="EMBL/GenBank/DDBJ databases">
        <title>Comparative genomics of the Sigatoka disease complex on banana suggests a link between parallel evolutionary changes in Pseudocercospora fijiensis and Pseudocercospora eumusae and increased virulence on the banana host.</title>
        <authorList>
            <person name="Chang T.-C."/>
            <person name="Salvucci A."/>
            <person name="Crous P.W."/>
            <person name="Stergiopoulos I."/>
        </authorList>
    </citation>
    <scope>NUCLEOTIDE SEQUENCE [LARGE SCALE GENOMIC DNA]</scope>
    <source>
        <strain evidence="3 4">CBS 116634</strain>
    </source>
</reference>
<feature type="region of interest" description="Disordered" evidence="2">
    <location>
        <begin position="679"/>
        <end position="701"/>
    </location>
</feature>
<protein>
    <submittedName>
        <fullName evidence="3">Uncharacterized protein</fullName>
    </submittedName>
</protein>
<dbReference type="AlphaFoldDB" id="A0A139GVD8"/>
<accession>A0A139GVD8</accession>
<proteinExistence type="predicted"/>
<evidence type="ECO:0000313" key="3">
    <source>
        <dbReference type="EMBL" id="KXS94167.1"/>
    </source>
</evidence>
<organism evidence="3 4">
    <name type="scientific">Pseudocercospora musae</name>
    <dbReference type="NCBI Taxonomy" id="113226"/>
    <lineage>
        <taxon>Eukaryota</taxon>
        <taxon>Fungi</taxon>
        <taxon>Dikarya</taxon>
        <taxon>Ascomycota</taxon>
        <taxon>Pezizomycotina</taxon>
        <taxon>Dothideomycetes</taxon>
        <taxon>Dothideomycetidae</taxon>
        <taxon>Mycosphaerellales</taxon>
        <taxon>Mycosphaerellaceae</taxon>
        <taxon>Pseudocercospora</taxon>
    </lineage>
</organism>
<dbReference type="STRING" id="113226.A0A139GVD8"/>
<feature type="compositionally biased region" description="Polar residues" evidence="2">
    <location>
        <begin position="1148"/>
        <end position="1158"/>
    </location>
</feature>
<feature type="compositionally biased region" description="Polar residues" evidence="2">
    <location>
        <begin position="966"/>
        <end position="982"/>
    </location>
</feature>